<dbReference type="STRING" id="377629.TERTU_3581"/>
<dbReference type="HOGENOM" id="CLU_006756_0_2_6"/>
<sequence length="727" mass="78831">MLANKVRILLAVALLSMCNLAGASSLNDISFSELPGERAELRLKFGGDVVAPQSYTIDQPARIVLDFVDVDNALSQKKYNMSVGEVASAVIVAGGGRTRMIVNLNKLVPFVSRVEGNELVLEVGEESTGIGYAPRSEVADLGVVEQSSPAEVSGASVIRNIDFRRGETGEGKVIITLSNPNISIDVQENSKGITVRFVETKIPMEMRRKLDVVDFATPVSIVSSSMEGSTALMEIEASGDYDYLAYQADNEYVLSVKPLTSQEIAEKKKAFAYTGERLSLNFQDIQVRSVLQLIADFTELNLVASDTVSGSITLRLENVPWDQALDLVLKTKGLDKRQVGNVLMVAPAAEIAEREKQEIETKKQLQELAPLRTEYIRIRYANARELFNLFSDSSAGGEGGGTGGGGAAGGSNERNSTGSILSERGQAIVDERTNSIILTDTEEKIDQFKQLIDRIDIPVRQVMIEARIVVANSDFRKELGFRIAGDAVESSKSGSHIHEFTGSLDSVYADETSITGAFVDSDGDGTADRAHTFPQNSFVDLGVFNPTGSLAWNVISNNFMIGMELSALQDSGFAEIVSQPKVITGDKQQASIQSGTSVPFQEESASGGTTISFKDVVLRLDVTPQITPDNRIIMDLEILQDSVTGYESGVPIIDITHLDTSVLVADGDTVVLGGIYATEQRKGQSKVPLLGDIPLLGRLFRYDISQEDKRELLIFITPRIMNSDFVE</sequence>
<evidence type="ECO:0000256" key="3">
    <source>
        <dbReference type="ARBA" id="ARBA00022448"/>
    </source>
</evidence>
<keyword evidence="3 8" id="KW-0813">Transport</keyword>
<dbReference type="GO" id="GO:0009279">
    <property type="term" value="C:cell outer membrane"/>
    <property type="evidence" value="ECO:0007669"/>
    <property type="project" value="UniProtKB-SubCell"/>
</dbReference>
<evidence type="ECO:0000256" key="8">
    <source>
        <dbReference type="RuleBase" id="RU004004"/>
    </source>
</evidence>
<reference evidence="12 13" key="1">
    <citation type="journal article" date="2009" name="PLoS ONE">
        <title>The complete genome of Teredinibacter turnerae T7901: an intracellular endosymbiont of marine wood-boring bivalves (shipworms).</title>
        <authorList>
            <person name="Yang J.C."/>
            <person name="Madupu R."/>
            <person name="Durkin A.S."/>
            <person name="Ekborg N.A."/>
            <person name="Pedamallu C.S."/>
            <person name="Hostetler J.B."/>
            <person name="Radune D."/>
            <person name="Toms B.S."/>
            <person name="Henrissat B."/>
            <person name="Coutinho P.M."/>
            <person name="Schwarz S."/>
            <person name="Field L."/>
            <person name="Trindade-Silva A.E."/>
            <person name="Soares C.A.G."/>
            <person name="Elshahawi S."/>
            <person name="Hanora A."/>
            <person name="Schmidt E.W."/>
            <person name="Haygood M.G."/>
            <person name="Posfai J."/>
            <person name="Benner J."/>
            <person name="Madinger C."/>
            <person name="Nove J."/>
            <person name="Anton B."/>
            <person name="Chaudhary K."/>
            <person name="Foster J."/>
            <person name="Holman A."/>
            <person name="Kumar S."/>
            <person name="Lessard P.A."/>
            <person name="Luyten Y.A."/>
            <person name="Slatko B."/>
            <person name="Wood N."/>
            <person name="Wu B."/>
            <person name="Teplitski M."/>
            <person name="Mougous J.D."/>
            <person name="Ward N."/>
            <person name="Eisen J.A."/>
            <person name="Badger J.H."/>
            <person name="Distel D.L."/>
        </authorList>
    </citation>
    <scope>NUCLEOTIDE SEQUENCE [LARGE SCALE GENOMIC DNA]</scope>
    <source>
        <strain evidence="13">ATCC 39867 / T7901</strain>
    </source>
</reference>
<name>C5BRJ9_TERTT</name>
<dbReference type="InterPro" id="IPR038591">
    <property type="entry name" value="NolW-like_sf"/>
</dbReference>
<feature type="domain" description="Secretin/TonB short N-terminal" evidence="11">
    <location>
        <begin position="300"/>
        <end position="348"/>
    </location>
</feature>
<keyword evidence="13" id="KW-1185">Reference proteome</keyword>
<dbReference type="KEGG" id="ttu:TERTU_3581"/>
<comment type="subcellular location">
    <subcellularLocation>
        <location evidence="1 8">Cell outer membrane</location>
    </subcellularLocation>
</comment>
<protein>
    <submittedName>
        <fullName evidence="12">Fimbrial assembly protein PilQ</fullName>
    </submittedName>
</protein>
<dbReference type="InterPro" id="IPR001775">
    <property type="entry name" value="GspD/PilQ"/>
</dbReference>
<dbReference type="NCBIfam" id="TIGR02515">
    <property type="entry name" value="IV_pilus_PilQ"/>
    <property type="match status" value="1"/>
</dbReference>
<dbReference type="SMART" id="SM00965">
    <property type="entry name" value="STN"/>
    <property type="match status" value="1"/>
</dbReference>
<keyword evidence="4 10" id="KW-0732">Signal</keyword>
<dbReference type="PROSITE" id="PS00875">
    <property type="entry name" value="T2SP_D"/>
    <property type="match status" value="1"/>
</dbReference>
<dbReference type="Pfam" id="PF00263">
    <property type="entry name" value="Secretin"/>
    <property type="match status" value="1"/>
</dbReference>
<accession>C5BRJ9</accession>
<gene>
    <name evidence="12" type="ordered locus">TERTU_3581</name>
</gene>
<dbReference type="OrthoDB" id="9775455at2"/>
<dbReference type="Pfam" id="PF03958">
    <property type="entry name" value="Secretin_N"/>
    <property type="match status" value="1"/>
</dbReference>
<proteinExistence type="inferred from homology"/>
<dbReference type="InterPro" id="IPR004845">
    <property type="entry name" value="T2SS_GspD_CS"/>
</dbReference>
<feature type="region of interest" description="Disordered" evidence="9">
    <location>
        <begin position="398"/>
        <end position="424"/>
    </location>
</feature>
<dbReference type="InterPro" id="IPR005644">
    <property type="entry name" value="NolW-like"/>
</dbReference>
<dbReference type="AlphaFoldDB" id="C5BRJ9"/>
<dbReference type="InterPro" id="IPR004846">
    <property type="entry name" value="T2SS/T3SS_dom"/>
</dbReference>
<dbReference type="GO" id="GO:0009306">
    <property type="term" value="P:protein secretion"/>
    <property type="evidence" value="ECO:0007669"/>
    <property type="project" value="InterPro"/>
</dbReference>
<keyword evidence="7" id="KW-0998">Cell outer membrane</keyword>
<dbReference type="InterPro" id="IPR013355">
    <property type="entry name" value="Pilus_4_PilQ"/>
</dbReference>
<evidence type="ECO:0000256" key="7">
    <source>
        <dbReference type="ARBA" id="ARBA00023237"/>
    </source>
</evidence>
<dbReference type="Pfam" id="PF11741">
    <property type="entry name" value="AMIN"/>
    <property type="match status" value="2"/>
</dbReference>
<evidence type="ECO:0000256" key="9">
    <source>
        <dbReference type="SAM" id="MobiDB-lite"/>
    </source>
</evidence>
<dbReference type="InterPro" id="IPR051808">
    <property type="entry name" value="Type_IV_pilus_biogenesis"/>
</dbReference>
<dbReference type="PANTHER" id="PTHR30604">
    <property type="entry name" value="PROTEIN TRANSPORT PROTEIN HOFQ"/>
    <property type="match status" value="1"/>
</dbReference>
<keyword evidence="5" id="KW-0653">Protein transport</keyword>
<dbReference type="Proteomes" id="UP000009080">
    <property type="component" value="Chromosome"/>
</dbReference>
<evidence type="ECO:0000259" key="11">
    <source>
        <dbReference type="SMART" id="SM00965"/>
    </source>
</evidence>
<evidence type="ECO:0000256" key="1">
    <source>
        <dbReference type="ARBA" id="ARBA00004442"/>
    </source>
</evidence>
<dbReference type="RefSeq" id="WP_015820035.1">
    <property type="nucleotide sequence ID" value="NC_012997.1"/>
</dbReference>
<dbReference type="Gene3D" id="3.30.1370.120">
    <property type="match status" value="1"/>
</dbReference>
<evidence type="ECO:0000256" key="2">
    <source>
        <dbReference type="ARBA" id="ARBA00006304"/>
    </source>
</evidence>
<dbReference type="eggNOG" id="COG4796">
    <property type="taxonomic scope" value="Bacteria"/>
</dbReference>
<dbReference type="InterPro" id="IPR021731">
    <property type="entry name" value="AMIN_dom"/>
</dbReference>
<evidence type="ECO:0000313" key="12">
    <source>
        <dbReference type="EMBL" id="ACR13920.1"/>
    </source>
</evidence>
<dbReference type="Gene3D" id="3.30.1370.130">
    <property type="match status" value="1"/>
</dbReference>
<comment type="similarity">
    <text evidence="2">Belongs to the bacterial secretin family. PilQ subfamily.</text>
</comment>
<dbReference type="Gene3D" id="2.60.40.3470">
    <property type="match status" value="1"/>
</dbReference>
<evidence type="ECO:0000256" key="6">
    <source>
        <dbReference type="ARBA" id="ARBA00023136"/>
    </source>
</evidence>
<dbReference type="Pfam" id="PF07660">
    <property type="entry name" value="STN"/>
    <property type="match status" value="1"/>
</dbReference>
<keyword evidence="6" id="KW-0472">Membrane</keyword>
<organism evidence="12 13">
    <name type="scientific">Teredinibacter turnerae (strain ATCC 39867 / T7901)</name>
    <dbReference type="NCBI Taxonomy" id="377629"/>
    <lineage>
        <taxon>Bacteria</taxon>
        <taxon>Pseudomonadati</taxon>
        <taxon>Pseudomonadota</taxon>
        <taxon>Gammaproteobacteria</taxon>
        <taxon>Cellvibrionales</taxon>
        <taxon>Cellvibrionaceae</taxon>
        <taxon>Teredinibacter</taxon>
    </lineage>
</organism>
<evidence type="ECO:0000256" key="4">
    <source>
        <dbReference type="ARBA" id="ARBA00022729"/>
    </source>
</evidence>
<dbReference type="PRINTS" id="PR00811">
    <property type="entry name" value="BCTERIALGSPD"/>
</dbReference>
<evidence type="ECO:0000256" key="5">
    <source>
        <dbReference type="ARBA" id="ARBA00022927"/>
    </source>
</evidence>
<feature type="chain" id="PRO_5005668245" evidence="10">
    <location>
        <begin position="24"/>
        <end position="727"/>
    </location>
</feature>
<dbReference type="EMBL" id="CP001614">
    <property type="protein sequence ID" value="ACR13920.1"/>
    <property type="molecule type" value="Genomic_DNA"/>
</dbReference>
<feature type="signal peptide" evidence="10">
    <location>
        <begin position="1"/>
        <end position="23"/>
    </location>
</feature>
<evidence type="ECO:0000313" key="13">
    <source>
        <dbReference type="Proteomes" id="UP000009080"/>
    </source>
</evidence>
<dbReference type="PANTHER" id="PTHR30604:SF1">
    <property type="entry name" value="DNA UTILIZATION PROTEIN HOFQ"/>
    <property type="match status" value="1"/>
</dbReference>
<dbReference type="InterPro" id="IPR011662">
    <property type="entry name" value="Secretin/TonB_short_N"/>
</dbReference>
<feature type="compositionally biased region" description="Gly residues" evidence="9">
    <location>
        <begin position="398"/>
        <end position="409"/>
    </location>
</feature>
<evidence type="ECO:0000256" key="10">
    <source>
        <dbReference type="SAM" id="SignalP"/>
    </source>
</evidence>
<dbReference type="FunFam" id="3.30.1370.130:FF:000001">
    <property type="entry name" value="Type IV pilus secretin PilQ"/>
    <property type="match status" value="1"/>
</dbReference>